<dbReference type="STRING" id="1032480.MLP_50890"/>
<protein>
    <recommendedName>
        <fullName evidence="1">DUF4921 domain-containing protein</fullName>
    </recommendedName>
</protein>
<evidence type="ECO:0000313" key="3">
    <source>
        <dbReference type="Proteomes" id="UP000007947"/>
    </source>
</evidence>
<dbReference type="PANTHER" id="PTHR42763:SF1">
    <property type="entry name" value="UDP-GLUCOSE--HEXOSE-1-PHOSPHATE URIDYLYLTRANSFERASE"/>
    <property type="match status" value="1"/>
</dbReference>
<dbReference type="Proteomes" id="UP000007947">
    <property type="component" value="Chromosome"/>
</dbReference>
<sequence length="432" mass="47321">MVQPLVRLEDGTVRQVGPLTGTYVWTIPGRANRPISHAAASSHPLVGDDADRLCSFCPKRYLETTPEKSRLIGTGLDARIERGRLPARLQQGVAAARRFANLFEIVSTRSWRLNHGFRPSPAVLSWAEDYLADPLGIDHITAILGFRHRMGGPPAPARDDRAALIAATVDLLAGSHDVIVPRRHVVDGAATSDQLAASGTMTPAEHADVLSYTVDTLADIFRAQPAAAYVAVFQNWLPPAGASLEHLHKQLVAIDSYGPQVRHEAALLSGDPQLYQHAVLDLAVKEHLVVAANDHAIALAGVGHRYPSLEVYSTSLHQLPWEQSVAERASMADLLHALHAATGPAVPTNEEWHYRPPGLDRPMPWRIVLKWRISVPAGFEGGTKIYVNTIDPWTLRDRMLAALHTLRRDRLIAPLRIGDEVLASEVRLPRLS</sequence>
<dbReference type="RefSeq" id="WP_013865917.1">
    <property type="nucleotide sequence ID" value="NC_015635.1"/>
</dbReference>
<dbReference type="EMBL" id="AP012204">
    <property type="protein sequence ID" value="BAK38103.1"/>
    <property type="molecule type" value="Genomic_DNA"/>
</dbReference>
<dbReference type="InterPro" id="IPR032576">
    <property type="entry name" value="DUF4921"/>
</dbReference>
<name>F5XH95_MICPN</name>
<dbReference type="Pfam" id="PF16268">
    <property type="entry name" value="DUF4921"/>
    <property type="match status" value="1"/>
</dbReference>
<keyword evidence="3" id="KW-1185">Reference proteome</keyword>
<gene>
    <name evidence="2" type="ordered locus">MLP_50890</name>
</gene>
<dbReference type="PANTHER" id="PTHR42763">
    <property type="entry name" value="ADP-GLUCOSE PHOSPHORYLASE"/>
    <property type="match status" value="1"/>
</dbReference>
<feature type="domain" description="DUF4921" evidence="1">
    <location>
        <begin position="8"/>
        <end position="424"/>
    </location>
</feature>
<dbReference type="SUPFAM" id="SSF54197">
    <property type="entry name" value="HIT-like"/>
    <property type="match status" value="1"/>
</dbReference>
<organism evidence="2 3">
    <name type="scientific">Microlunatus phosphovorus (strain ATCC 700054 / DSM 10555 / JCM 9379 / NBRC 101784 / NCIMB 13414 / VKM Ac-1990 / NM-1)</name>
    <dbReference type="NCBI Taxonomy" id="1032480"/>
    <lineage>
        <taxon>Bacteria</taxon>
        <taxon>Bacillati</taxon>
        <taxon>Actinomycetota</taxon>
        <taxon>Actinomycetes</taxon>
        <taxon>Propionibacteriales</taxon>
        <taxon>Propionibacteriaceae</taxon>
        <taxon>Microlunatus</taxon>
    </lineage>
</organism>
<accession>F5XH95</accession>
<dbReference type="KEGG" id="mph:MLP_50890"/>
<dbReference type="HOGENOM" id="CLU_640498_0_0_11"/>
<dbReference type="Gene3D" id="3.30.428.10">
    <property type="entry name" value="HIT-like"/>
    <property type="match status" value="1"/>
</dbReference>
<evidence type="ECO:0000313" key="2">
    <source>
        <dbReference type="EMBL" id="BAK38103.1"/>
    </source>
</evidence>
<dbReference type="OrthoDB" id="9762211at2"/>
<dbReference type="InterPro" id="IPR053177">
    <property type="entry name" value="ADP-glucose_phosphorylase"/>
</dbReference>
<proteinExistence type="predicted"/>
<dbReference type="InterPro" id="IPR036265">
    <property type="entry name" value="HIT-like_sf"/>
</dbReference>
<dbReference type="eggNOG" id="COG1085">
    <property type="taxonomic scope" value="Bacteria"/>
</dbReference>
<reference evidence="2 3" key="1">
    <citation type="submission" date="2011-05" db="EMBL/GenBank/DDBJ databases">
        <title>Whole genome sequence of Microlunatus phosphovorus NM-1.</title>
        <authorList>
            <person name="Hosoyama A."/>
            <person name="Sasaki K."/>
            <person name="Harada T."/>
            <person name="Igarashi R."/>
            <person name="Kawakoshi A."/>
            <person name="Sasagawa M."/>
            <person name="Fukada J."/>
            <person name="Nakamura S."/>
            <person name="Katano Y."/>
            <person name="Hanada S."/>
            <person name="Kamagata Y."/>
            <person name="Nakamura N."/>
            <person name="Yamazaki S."/>
            <person name="Fujita N."/>
        </authorList>
    </citation>
    <scope>NUCLEOTIDE SEQUENCE [LARGE SCALE GENOMIC DNA]</scope>
    <source>
        <strain evidence="3">ATCC 700054 / DSM 10555 / JCM 9379 / NBRC 101784 / NCIMB 13414 / VKM Ac-1990 / NM-1</strain>
    </source>
</reference>
<dbReference type="AlphaFoldDB" id="F5XH95"/>
<evidence type="ECO:0000259" key="1">
    <source>
        <dbReference type="Pfam" id="PF16268"/>
    </source>
</evidence>